<dbReference type="PANTHER" id="PTHR34406:SF1">
    <property type="entry name" value="PROTEIN YCEI"/>
    <property type="match status" value="1"/>
</dbReference>
<reference evidence="4" key="1">
    <citation type="submission" date="2016-10" db="EMBL/GenBank/DDBJ databases">
        <authorList>
            <person name="Varghese N."/>
            <person name="Submissions S."/>
        </authorList>
    </citation>
    <scope>NUCLEOTIDE SEQUENCE [LARGE SCALE GENOMIC DNA]</scope>
    <source>
        <strain evidence="4">Jip14</strain>
    </source>
</reference>
<dbReference type="InterPro" id="IPR036761">
    <property type="entry name" value="TTHA0802/YceI-like_sf"/>
</dbReference>
<protein>
    <submittedName>
        <fullName evidence="3">Polyisoprenoid-binding protein YceI</fullName>
    </submittedName>
</protein>
<keyword evidence="4" id="KW-1185">Reference proteome</keyword>
<accession>A0A1H7TJQ7</accession>
<dbReference type="Pfam" id="PF04264">
    <property type="entry name" value="YceI"/>
    <property type="match status" value="1"/>
</dbReference>
<dbReference type="STRING" id="332977.SAMN05421740_111113"/>
<organism evidence="3 4">
    <name type="scientific">Parapedobacter koreensis</name>
    <dbReference type="NCBI Taxonomy" id="332977"/>
    <lineage>
        <taxon>Bacteria</taxon>
        <taxon>Pseudomonadati</taxon>
        <taxon>Bacteroidota</taxon>
        <taxon>Sphingobacteriia</taxon>
        <taxon>Sphingobacteriales</taxon>
        <taxon>Sphingobacteriaceae</taxon>
        <taxon>Parapedobacter</taxon>
    </lineage>
</organism>
<proteinExistence type="predicted"/>
<feature type="signal peptide" evidence="1">
    <location>
        <begin position="1"/>
        <end position="21"/>
    </location>
</feature>
<gene>
    <name evidence="3" type="ORF">SAMN05421740_111113</name>
</gene>
<evidence type="ECO:0000256" key="1">
    <source>
        <dbReference type="SAM" id="SignalP"/>
    </source>
</evidence>
<dbReference type="AlphaFoldDB" id="A0A1H7TJQ7"/>
<keyword evidence="1" id="KW-0732">Signal</keyword>
<feature type="chain" id="PRO_5011451538" evidence="1">
    <location>
        <begin position="22"/>
        <end position="204"/>
    </location>
</feature>
<dbReference type="InterPro" id="IPR007372">
    <property type="entry name" value="Lipid/polyisoprenoid-bd_YceI"/>
</dbReference>
<dbReference type="SMART" id="SM00867">
    <property type="entry name" value="YceI"/>
    <property type="match status" value="1"/>
</dbReference>
<dbReference type="PROSITE" id="PS51257">
    <property type="entry name" value="PROKAR_LIPOPROTEIN"/>
    <property type="match status" value="1"/>
</dbReference>
<dbReference type="Proteomes" id="UP000198916">
    <property type="component" value="Unassembled WGS sequence"/>
</dbReference>
<dbReference type="RefSeq" id="WP_177181249.1">
    <property type="nucleotide sequence ID" value="NZ_FNZR01000011.1"/>
</dbReference>
<dbReference type="SUPFAM" id="SSF101874">
    <property type="entry name" value="YceI-like"/>
    <property type="match status" value="1"/>
</dbReference>
<evidence type="ECO:0000259" key="2">
    <source>
        <dbReference type="SMART" id="SM00867"/>
    </source>
</evidence>
<dbReference type="EMBL" id="FNZR01000011">
    <property type="protein sequence ID" value="SEL85080.1"/>
    <property type="molecule type" value="Genomic_DNA"/>
</dbReference>
<sequence length="204" mass="22480">MKKKFIGALVAFLALSACKEADNPAVVTYEINTETSYVEWRGYLPEGNNHGRISIDDDEVTTENNQVTGGSFSIPLSSINVLNLEGELKEQLEHHLQSADFFNAVLYPNITFQIREVAPYHGDGGEHVVDGANYEVTGDLTFLGKANIITFPANVDFSGNQLHAEALITIDRLEWGMDYASDPEAPQYILPGIDLHLVLVANQQ</sequence>
<dbReference type="Gene3D" id="2.40.128.110">
    <property type="entry name" value="Lipid/polyisoprenoid-binding, YceI-like"/>
    <property type="match status" value="1"/>
</dbReference>
<name>A0A1H7TJQ7_9SPHI</name>
<evidence type="ECO:0000313" key="4">
    <source>
        <dbReference type="Proteomes" id="UP000198916"/>
    </source>
</evidence>
<dbReference type="PANTHER" id="PTHR34406">
    <property type="entry name" value="PROTEIN YCEI"/>
    <property type="match status" value="1"/>
</dbReference>
<evidence type="ECO:0000313" key="3">
    <source>
        <dbReference type="EMBL" id="SEL85080.1"/>
    </source>
</evidence>
<feature type="domain" description="Lipid/polyisoprenoid-binding YceI-like" evidence="2">
    <location>
        <begin position="28"/>
        <end position="202"/>
    </location>
</feature>